<evidence type="ECO:0000313" key="3">
    <source>
        <dbReference type="Proteomes" id="UP001066276"/>
    </source>
</evidence>
<keyword evidence="3" id="KW-1185">Reference proteome</keyword>
<sequence>MQTGQGPIRNDFWVTRGSLLDATRERTEERGAAEETGETVVEQRTAATTVAVVAAQWETAAVPEKPTAAKEAVTAQDAEQQQPQQKRPKKEHPEKVGEPSGFNPIQQMLRPGSSTQ</sequence>
<dbReference type="Proteomes" id="UP001066276">
    <property type="component" value="Chromosome 2_1"/>
</dbReference>
<dbReference type="EMBL" id="JANPWB010000003">
    <property type="protein sequence ID" value="KAJ1201763.1"/>
    <property type="molecule type" value="Genomic_DNA"/>
</dbReference>
<evidence type="ECO:0000313" key="2">
    <source>
        <dbReference type="EMBL" id="KAJ1201763.1"/>
    </source>
</evidence>
<comment type="caution">
    <text evidence="2">The sequence shown here is derived from an EMBL/GenBank/DDBJ whole genome shotgun (WGS) entry which is preliminary data.</text>
</comment>
<feature type="compositionally biased region" description="Basic and acidic residues" evidence="1">
    <location>
        <begin position="22"/>
        <end position="33"/>
    </location>
</feature>
<organism evidence="2 3">
    <name type="scientific">Pleurodeles waltl</name>
    <name type="common">Iberian ribbed newt</name>
    <dbReference type="NCBI Taxonomy" id="8319"/>
    <lineage>
        <taxon>Eukaryota</taxon>
        <taxon>Metazoa</taxon>
        <taxon>Chordata</taxon>
        <taxon>Craniata</taxon>
        <taxon>Vertebrata</taxon>
        <taxon>Euteleostomi</taxon>
        <taxon>Amphibia</taxon>
        <taxon>Batrachia</taxon>
        <taxon>Caudata</taxon>
        <taxon>Salamandroidea</taxon>
        <taxon>Salamandridae</taxon>
        <taxon>Pleurodelinae</taxon>
        <taxon>Pleurodeles</taxon>
    </lineage>
</organism>
<reference evidence="2" key="1">
    <citation type="journal article" date="2022" name="bioRxiv">
        <title>Sequencing and chromosome-scale assembly of the giantPleurodeles waltlgenome.</title>
        <authorList>
            <person name="Brown T."/>
            <person name="Elewa A."/>
            <person name="Iarovenko S."/>
            <person name="Subramanian E."/>
            <person name="Araus A.J."/>
            <person name="Petzold A."/>
            <person name="Susuki M."/>
            <person name="Suzuki K.-i.T."/>
            <person name="Hayashi T."/>
            <person name="Toyoda A."/>
            <person name="Oliveira C."/>
            <person name="Osipova E."/>
            <person name="Leigh N.D."/>
            <person name="Simon A."/>
            <person name="Yun M.H."/>
        </authorList>
    </citation>
    <scope>NUCLEOTIDE SEQUENCE</scope>
    <source>
        <strain evidence="2">20211129_DDA</strain>
        <tissue evidence="2">Liver</tissue>
    </source>
</reference>
<feature type="region of interest" description="Disordered" evidence="1">
    <location>
        <begin position="62"/>
        <end position="116"/>
    </location>
</feature>
<proteinExistence type="predicted"/>
<feature type="region of interest" description="Disordered" evidence="1">
    <location>
        <begin position="20"/>
        <end position="43"/>
    </location>
</feature>
<protein>
    <submittedName>
        <fullName evidence="2">Uncharacterized protein</fullName>
    </submittedName>
</protein>
<evidence type="ECO:0000256" key="1">
    <source>
        <dbReference type="SAM" id="MobiDB-lite"/>
    </source>
</evidence>
<dbReference type="AlphaFoldDB" id="A0AAV7VK92"/>
<gene>
    <name evidence="2" type="ORF">NDU88_005569</name>
</gene>
<accession>A0AAV7VK92</accession>
<name>A0AAV7VK92_PLEWA</name>